<keyword evidence="1" id="KW-1133">Transmembrane helix</keyword>
<organism evidence="2 3">
    <name type="scientific">Ectobacillus funiculus</name>
    <dbReference type="NCBI Taxonomy" id="137993"/>
    <lineage>
        <taxon>Bacteria</taxon>
        <taxon>Bacillati</taxon>
        <taxon>Bacillota</taxon>
        <taxon>Bacilli</taxon>
        <taxon>Bacillales</taxon>
        <taxon>Bacillaceae</taxon>
        <taxon>Ectobacillus</taxon>
    </lineage>
</organism>
<feature type="transmembrane region" description="Helical" evidence="1">
    <location>
        <begin position="12"/>
        <end position="29"/>
    </location>
</feature>
<evidence type="ECO:0000313" key="3">
    <source>
        <dbReference type="Proteomes" id="UP001589609"/>
    </source>
</evidence>
<reference evidence="2 3" key="1">
    <citation type="submission" date="2024-09" db="EMBL/GenBank/DDBJ databases">
        <authorList>
            <person name="Sun Q."/>
            <person name="Mori K."/>
        </authorList>
    </citation>
    <scope>NUCLEOTIDE SEQUENCE [LARGE SCALE GENOMIC DNA]</scope>
    <source>
        <strain evidence="2 3">JCM 11201</strain>
    </source>
</reference>
<feature type="transmembrane region" description="Helical" evidence="1">
    <location>
        <begin position="36"/>
        <end position="58"/>
    </location>
</feature>
<keyword evidence="3" id="KW-1185">Reference proteome</keyword>
<dbReference type="RefSeq" id="WP_379951424.1">
    <property type="nucleotide sequence ID" value="NZ_JBHMAF010000189.1"/>
</dbReference>
<protein>
    <submittedName>
        <fullName evidence="2">Uncharacterized protein</fullName>
    </submittedName>
</protein>
<feature type="transmembrane region" description="Helical" evidence="1">
    <location>
        <begin position="78"/>
        <end position="97"/>
    </location>
</feature>
<accession>A0ABV5WKS1</accession>
<name>A0ABV5WKS1_9BACI</name>
<sequence length="169" mass="20011">MFIFPKHFDENEWFIIIIILLSSILFKLPKRFPASITILILLLSVAIPKVLDHSIAAISPYDFYRLNDSEKYEVFDLLLDGVYLPFGYLCVYFYDILLPRGVQIVLYILVWAIFAVFFEYINIKLGVFTYHGWKLIYSFPTYITIISLFLSFYECINYCYKKTKKTIEA</sequence>
<comment type="caution">
    <text evidence="2">The sequence shown here is derived from an EMBL/GenBank/DDBJ whole genome shotgun (WGS) entry which is preliminary data.</text>
</comment>
<dbReference type="Proteomes" id="UP001589609">
    <property type="component" value="Unassembled WGS sequence"/>
</dbReference>
<feature type="transmembrane region" description="Helical" evidence="1">
    <location>
        <begin position="135"/>
        <end position="156"/>
    </location>
</feature>
<dbReference type="EMBL" id="JBHMAF010000189">
    <property type="protein sequence ID" value="MFB9761220.1"/>
    <property type="molecule type" value="Genomic_DNA"/>
</dbReference>
<keyword evidence="1" id="KW-0472">Membrane</keyword>
<gene>
    <name evidence="2" type="ORF">ACFFMS_23500</name>
</gene>
<proteinExistence type="predicted"/>
<feature type="transmembrane region" description="Helical" evidence="1">
    <location>
        <begin position="104"/>
        <end position="123"/>
    </location>
</feature>
<evidence type="ECO:0000256" key="1">
    <source>
        <dbReference type="SAM" id="Phobius"/>
    </source>
</evidence>
<evidence type="ECO:0000313" key="2">
    <source>
        <dbReference type="EMBL" id="MFB9761220.1"/>
    </source>
</evidence>
<keyword evidence="1" id="KW-0812">Transmembrane</keyword>